<dbReference type="RefSeq" id="WP_220220887.1">
    <property type="nucleotide sequence ID" value="NZ_CP048268.1"/>
</dbReference>
<name>A0ABX8W8I4_9LACO</name>
<protein>
    <submittedName>
        <fullName evidence="2">Uncharacterized protein</fullName>
    </submittedName>
</protein>
<proteinExistence type="predicted"/>
<evidence type="ECO:0000313" key="3">
    <source>
        <dbReference type="Proteomes" id="UP000826550"/>
    </source>
</evidence>
<keyword evidence="1" id="KW-0812">Transmembrane</keyword>
<evidence type="ECO:0000256" key="1">
    <source>
        <dbReference type="SAM" id="Phobius"/>
    </source>
</evidence>
<keyword evidence="3" id="KW-1185">Reference proteome</keyword>
<keyword evidence="1" id="KW-0472">Membrane</keyword>
<feature type="transmembrane region" description="Helical" evidence="1">
    <location>
        <begin position="59"/>
        <end position="77"/>
    </location>
</feature>
<dbReference type="Proteomes" id="UP000826550">
    <property type="component" value="Chromosome"/>
</dbReference>
<sequence>MLIGNFSLNIALARAIVSIGIAKGSALGSSLLKNATLFQIALFDLCSIAIVMIYMLNRNMIACLISFTILGFFIRIASPKLM</sequence>
<gene>
    <name evidence="2" type="ORF">GYM71_03215</name>
</gene>
<feature type="transmembrane region" description="Helical" evidence="1">
    <location>
        <begin position="34"/>
        <end position="53"/>
    </location>
</feature>
<reference evidence="2 3" key="1">
    <citation type="submission" date="2020-01" db="EMBL/GenBank/DDBJ databases">
        <title>Vast differences in strain-level diversity in the gut microbiota of two closely related honey bee species.</title>
        <authorList>
            <person name="Ellegaard K.M."/>
            <person name="Suenami S."/>
            <person name="Miyazaki R."/>
            <person name="Engel P."/>
        </authorList>
    </citation>
    <scope>NUCLEOTIDE SEQUENCE [LARGE SCALE GENOMIC DNA]</scope>
    <source>
        <strain evidence="2 3">ESL0416</strain>
    </source>
</reference>
<dbReference type="EMBL" id="CP048268">
    <property type="protein sequence ID" value="QYN52468.1"/>
    <property type="molecule type" value="Genomic_DNA"/>
</dbReference>
<organism evidence="2 3">
    <name type="scientific">Lactobacillus panisapium</name>
    <dbReference type="NCBI Taxonomy" id="2012495"/>
    <lineage>
        <taxon>Bacteria</taxon>
        <taxon>Bacillati</taxon>
        <taxon>Bacillota</taxon>
        <taxon>Bacilli</taxon>
        <taxon>Lactobacillales</taxon>
        <taxon>Lactobacillaceae</taxon>
        <taxon>Lactobacillus</taxon>
    </lineage>
</organism>
<keyword evidence="1" id="KW-1133">Transmembrane helix</keyword>
<accession>A0ABX8W8I4</accession>
<feature type="transmembrane region" description="Helical" evidence="1">
    <location>
        <begin position="6"/>
        <end position="22"/>
    </location>
</feature>
<evidence type="ECO:0000313" key="2">
    <source>
        <dbReference type="EMBL" id="QYN52468.1"/>
    </source>
</evidence>